<dbReference type="NCBIfam" id="TIGR01541">
    <property type="entry name" value="tape_meas_lam_C"/>
    <property type="match status" value="1"/>
</dbReference>
<name>A0AAW9VC55_9GAMM</name>
<organism evidence="5 6">
    <name type="scientific">Providencia alcalifaciens</name>
    <dbReference type="NCBI Taxonomy" id="126385"/>
    <lineage>
        <taxon>Bacteria</taxon>
        <taxon>Pseudomonadati</taxon>
        <taxon>Pseudomonadota</taxon>
        <taxon>Gammaproteobacteria</taxon>
        <taxon>Enterobacterales</taxon>
        <taxon>Morganellaceae</taxon>
        <taxon>Providencia</taxon>
    </lineage>
</organism>
<evidence type="ECO:0000313" key="6">
    <source>
        <dbReference type="Proteomes" id="UP000449944"/>
    </source>
</evidence>
<reference evidence="5 6" key="1">
    <citation type="submission" date="2019-10" db="EMBL/GenBank/DDBJ databases">
        <title>Comparative genomic analysis of Providencia.</title>
        <authorList>
            <person name="Yuan C."/>
            <person name="Wei Y."/>
            <person name="Yin Z."/>
        </authorList>
    </citation>
    <scope>NUCLEOTIDE SEQUENCE [LARGE SCALE GENOMIC DNA]</scope>
    <source>
        <strain evidence="6">wls1934</strain>
    </source>
</reference>
<feature type="coiled-coil region" evidence="1">
    <location>
        <begin position="587"/>
        <end position="614"/>
    </location>
</feature>
<dbReference type="InterPro" id="IPR013491">
    <property type="entry name" value="Tape_meas_N"/>
</dbReference>
<feature type="domain" description="Tape measure protein N-terminal" evidence="4">
    <location>
        <begin position="83"/>
        <end position="283"/>
    </location>
</feature>
<keyword evidence="1" id="KW-0175">Coiled coil</keyword>
<dbReference type="InterPro" id="IPR006431">
    <property type="entry name" value="Phage_tape_meas_C"/>
</dbReference>
<evidence type="ECO:0000256" key="1">
    <source>
        <dbReference type="SAM" id="Coils"/>
    </source>
</evidence>
<accession>A0AAW9VC55</accession>
<dbReference type="Pfam" id="PF20155">
    <property type="entry name" value="TMP_3"/>
    <property type="match status" value="1"/>
</dbReference>
<dbReference type="InterPro" id="IPR009302">
    <property type="entry name" value="Tail_length_tape_measure"/>
</dbReference>
<evidence type="ECO:0000259" key="2">
    <source>
        <dbReference type="Pfam" id="PF06120"/>
    </source>
</evidence>
<comment type="caution">
    <text evidence="5">The sequence shown here is derived from an EMBL/GenBank/DDBJ whole genome shotgun (WGS) entry which is preliminary data.</text>
</comment>
<dbReference type="EMBL" id="WLUB01000033">
    <property type="protein sequence ID" value="MTC35151.1"/>
    <property type="molecule type" value="Genomic_DNA"/>
</dbReference>
<proteinExistence type="predicted"/>
<evidence type="ECO:0000313" key="5">
    <source>
        <dbReference type="EMBL" id="MTC35151.1"/>
    </source>
</evidence>
<sequence length="1144" mass="123700">MAKLRELIIKISANSSSYQSELAKAARLSNDYYKSMGASGRQYQQSLRAQQNALADINKQLSTVTMTAKGMAGAMAGFFSVSALVSTVDEWGQMAARIKMALKSVEGSTNQYESLQNRFLEISNRNGKNIEDTQLMYVTAAKSMQELGFSTAQTIDLVESMSSSFTANATSVNATQSAISAFGKSMIAGKVAGDNWNAIMNATPTILGDIAAELERTNGGIKVTETAVKKLGADGAISFKLLADSIIHAKNANNELANSMDNTVTDGFTRVANSAKKYFGEANSGIGVTRSMSAALATVSDNFDKVADAGLLLIGVGVTRYLSGLTTSAFAATGALINSAKAEVTLAAAQVNTTKTTVMEQKAKVASAAAALAHARSSVVQGAQLEKVALAETKVTAAQNKLNVAMATGSNRAILSAKSKLEKAKASLAAAKATDAEAAAEKRLNAEKAKLSNDIANNRDARRNLNRTTSVIGAAGRGLKGIVALAGGLPGILMLSAGAWYMYKQNQEEAHKASLEYAKTLDDIAARTKKMSLNESLDEGRKTKGALKAQTEEIEELNRWIIQTKNNIQGMHNQLEMYGNQMSSENKAEYYKQIQKLTIDVAAAEQTLLEKEHERGKTTSVLNGLTVQAVKAFHELNTAKNQKLAVMGREIAQESEFNRILSIGNSILSSRQLLTQAPMLVGNRPELNDQQRQMLWSAEQERILAGMKQRDQVEQRALWEAESTFSNDEHKKQYVNDKLKAFDERERLSKSLKSGVSEMKESERIAERYRDKIADLSIATTIQQVRAEKGEKAAALYAAAHETGAKWTDEQRKSIQSASVQLAEWTQKADDAVRKQREMTDALKDLRDATRKYQDDTALAKGSRGMGDRQKEQFEERQQIERVFDKTDKGKDAIIARQQALDALNRKYLESKQAEMDWSAGLTSGFSNWLDEASNYAGRVSSVTQSTMTGMVDNISDLLIGNKADWKSWAIDVLKSIDKVLINMALVQSMKAAGSYFGGGFGSLISSIVPNAKGGVYDSPSLSSYSGQIVNSPTMFAFAKGAGLMGEAGPEAIMPLTRGSDGSLGVRVLGLENVQNGTTSITSNNAIKIDVGDINLISDGSKEQPPIGDVSGAKQQLKNEIVNTVNEQASREGTPLWQLINRRR</sequence>
<evidence type="ECO:0000259" key="3">
    <source>
        <dbReference type="Pfam" id="PF09718"/>
    </source>
</evidence>
<protein>
    <submittedName>
        <fullName evidence="5">Phage tail tape measure protein</fullName>
    </submittedName>
</protein>
<dbReference type="Proteomes" id="UP000449944">
    <property type="component" value="Unassembled WGS sequence"/>
</dbReference>
<feature type="domain" description="Bacteriophage tail tape measure C-terminal" evidence="3">
    <location>
        <begin position="917"/>
        <end position="989"/>
    </location>
</feature>
<gene>
    <name evidence="5" type="ORF">GKR67_11050</name>
</gene>
<feature type="domain" description="Tail length tape measure" evidence="2">
    <location>
        <begin position="463"/>
        <end position="749"/>
    </location>
</feature>
<dbReference type="NCBIfam" id="TIGR02675">
    <property type="entry name" value="tape_meas_nterm"/>
    <property type="match status" value="1"/>
</dbReference>
<dbReference type="AlphaFoldDB" id="A0AAW9VC55"/>
<dbReference type="Pfam" id="PF06120">
    <property type="entry name" value="Phage_HK97_TLTM"/>
    <property type="match status" value="1"/>
</dbReference>
<feature type="coiled-coil region" evidence="1">
    <location>
        <begin position="414"/>
        <end position="468"/>
    </location>
</feature>
<evidence type="ECO:0000259" key="4">
    <source>
        <dbReference type="Pfam" id="PF20155"/>
    </source>
</evidence>
<dbReference type="Pfam" id="PF09718">
    <property type="entry name" value="Tape_meas_lam_C"/>
    <property type="match status" value="1"/>
</dbReference>
<feature type="coiled-coil region" evidence="1">
    <location>
        <begin position="815"/>
        <end position="852"/>
    </location>
</feature>